<reference evidence="2 3" key="1">
    <citation type="journal article" date="2019" name="Int. J. Syst. Evol. Microbiol.">
        <title>The Global Catalogue of Microorganisms (GCM) 10K type strain sequencing project: providing services to taxonomists for standard genome sequencing and annotation.</title>
        <authorList>
            <consortium name="The Broad Institute Genomics Platform"/>
            <consortium name="The Broad Institute Genome Sequencing Center for Infectious Disease"/>
            <person name="Wu L."/>
            <person name="Ma J."/>
        </authorList>
    </citation>
    <scope>NUCLEOTIDE SEQUENCE [LARGE SCALE GENOMIC DNA]</scope>
    <source>
        <strain evidence="2 3">JCM 13250</strain>
    </source>
</reference>
<name>A0ABN2M7E4_9ACTN</name>
<protein>
    <submittedName>
        <fullName evidence="2">Uncharacterized protein</fullName>
    </submittedName>
</protein>
<evidence type="ECO:0000313" key="3">
    <source>
        <dbReference type="Proteomes" id="UP001500218"/>
    </source>
</evidence>
<dbReference type="EMBL" id="BAAALT010000122">
    <property type="protein sequence ID" value="GAA1813125.1"/>
    <property type="molecule type" value="Genomic_DNA"/>
</dbReference>
<comment type="caution">
    <text evidence="2">The sequence shown here is derived from an EMBL/GenBank/DDBJ whole genome shotgun (WGS) entry which is preliminary data.</text>
</comment>
<dbReference type="SUPFAM" id="SSF49899">
    <property type="entry name" value="Concanavalin A-like lectins/glucanases"/>
    <property type="match status" value="1"/>
</dbReference>
<dbReference type="Gene3D" id="2.60.120.200">
    <property type="match status" value="1"/>
</dbReference>
<dbReference type="Proteomes" id="UP001500218">
    <property type="component" value="Unassembled WGS sequence"/>
</dbReference>
<gene>
    <name evidence="2" type="ORF">GCM10009682_37880</name>
</gene>
<dbReference type="RefSeq" id="WP_344133680.1">
    <property type="nucleotide sequence ID" value="NZ_BAAALT010000122.1"/>
</dbReference>
<evidence type="ECO:0000256" key="1">
    <source>
        <dbReference type="SAM" id="MobiDB-lite"/>
    </source>
</evidence>
<keyword evidence="3" id="KW-1185">Reference proteome</keyword>
<dbReference type="Pfam" id="PF13385">
    <property type="entry name" value="Laminin_G_3"/>
    <property type="match status" value="1"/>
</dbReference>
<organism evidence="2 3">
    <name type="scientific">Luedemannella flava</name>
    <dbReference type="NCBI Taxonomy" id="349316"/>
    <lineage>
        <taxon>Bacteria</taxon>
        <taxon>Bacillati</taxon>
        <taxon>Actinomycetota</taxon>
        <taxon>Actinomycetes</taxon>
        <taxon>Micromonosporales</taxon>
        <taxon>Micromonosporaceae</taxon>
        <taxon>Luedemannella</taxon>
    </lineage>
</organism>
<sequence>MALIVLKTGTFKVNPDGSGTVEEYAYPQRVRRADGTWSALDSTLVANPDGSLAPRASTVDTRLSGGGTGALVTGHRDGQTISLSWPGNLPKPTVAGSSATYAEVLPGVDLVVTAQDTGFSEVLVVKDRAAAGNPKLRKLAFGSSLDGLRWRTSAGHLQAVDDTGKVKLAATAPRMWDASAGNAAAGGRARGTVAGPADGARTAPIEVTAEDGQVTLAPDADMLADPSVQFPLYLDPTIAYSAWTMINSQYTDQSYWSYDKTDCPPPFSGECAKVGQVYGMSMDYRSMFQFSTSGFKGKGIEGAKFTIDLLYSAYSAASETRLYQVNTTISSSTDWANNASKWASSATDAVSNSAHPAARKLTEFDGSLISQLQTIANGSATTTTWGLRAASESSDSGWKKFDAKTAKLIVTVNSAPAAPTTLTVDGKGCVKGATRPFVATATPALRAKVTDPDGDSMSVTFTWAKGNAAGTTFTDTASKVNTPVTNGGTAVVTTGTLVTDGIYAFRAQANDDPSVVNGVKTGPSSTVHGCEFQVDLVDPVAPTVVSDVYKAAGCPEDGCGAVGQTGRFTISSSADVKSFKWGFTTSMTSVATPAALGGSVTIEWTPTSGGPKTLYTQAVDRAGRIKNGTYQFYVAGPSPAKARWLLNDATEQADEAGNPVGPVARDDTGLGNTASVDGATLGVPGRITPGKDGQPRTAARFSGTNAAITAPAVVDTSKSYSVSAWVKLADTSTNHLVANAWGSDHSAFYLWYTTATNRWVFETTSNDNATGYTYSTVTSDAVPVVGAWTHLTGVYDSGTDQLYLYGVAAIACSIIPPLQVAAPFLGAASTVLGAIDTYKSCSEGEGIDCGLGVVGLIPGGRALKALGDGLTNLKVTRGLRNEARNGLKTWQNQVANGITEGRRGKAFVMKTLNRAEATYSDALRNPSHWSDSHKGWNFLGNALGAEGIFNEFCGWCGESRQSDAGLAPMWGKDWGKQKSKSPSRSSSAGSSSSYSSPSWQAKLSRMI</sequence>
<accession>A0ABN2M7E4</accession>
<feature type="region of interest" description="Disordered" evidence="1">
    <location>
        <begin position="967"/>
        <end position="1007"/>
    </location>
</feature>
<evidence type="ECO:0000313" key="2">
    <source>
        <dbReference type="EMBL" id="GAA1813125.1"/>
    </source>
</evidence>
<dbReference type="InterPro" id="IPR013320">
    <property type="entry name" value="ConA-like_dom_sf"/>
</dbReference>
<feature type="compositionally biased region" description="Low complexity" evidence="1">
    <location>
        <begin position="980"/>
        <end position="998"/>
    </location>
</feature>
<proteinExistence type="predicted"/>